<dbReference type="PANTHER" id="PTHR43711:SF1">
    <property type="entry name" value="HISTIDINE KINASE 1"/>
    <property type="match status" value="1"/>
</dbReference>
<dbReference type="SMART" id="SM00028">
    <property type="entry name" value="TPR"/>
    <property type="match status" value="5"/>
</dbReference>
<keyword evidence="12" id="KW-1185">Reference proteome</keyword>
<dbReference type="GO" id="GO:0000155">
    <property type="term" value="F:phosphorelay sensor kinase activity"/>
    <property type="evidence" value="ECO:0007669"/>
    <property type="project" value="InterPro"/>
</dbReference>
<dbReference type="InterPro" id="IPR011990">
    <property type="entry name" value="TPR-like_helical_dom_sf"/>
</dbReference>
<evidence type="ECO:0000256" key="4">
    <source>
        <dbReference type="ARBA" id="ARBA00022679"/>
    </source>
</evidence>
<evidence type="ECO:0000256" key="6">
    <source>
        <dbReference type="ARBA" id="ARBA00023012"/>
    </source>
</evidence>
<proteinExistence type="predicted"/>
<keyword evidence="6" id="KW-0902">Two-component regulatory system</keyword>
<comment type="caution">
    <text evidence="11">The sequence shown here is derived from an EMBL/GenBank/DDBJ whole genome shotgun (WGS) entry which is preliminary data.</text>
</comment>
<reference evidence="11 12" key="1">
    <citation type="submission" date="2019-08" db="EMBL/GenBank/DDBJ databases">
        <authorList>
            <person name="Shi S."/>
        </authorList>
    </citation>
    <scope>NUCLEOTIDE SEQUENCE [LARGE SCALE GENOMIC DNA]</scope>
    <source>
        <strain evidence="11 12">GY10130</strain>
    </source>
</reference>
<evidence type="ECO:0000313" key="11">
    <source>
        <dbReference type="EMBL" id="TXK24681.1"/>
    </source>
</evidence>
<dbReference type="InterPro" id="IPR003594">
    <property type="entry name" value="HATPase_dom"/>
</dbReference>
<dbReference type="InterPro" id="IPR003661">
    <property type="entry name" value="HisK_dim/P_dom"/>
</dbReference>
<dbReference type="OrthoDB" id="9810447at2"/>
<dbReference type="EMBL" id="VRTY01000141">
    <property type="protein sequence ID" value="TXK24681.1"/>
    <property type="molecule type" value="Genomic_DNA"/>
</dbReference>
<dbReference type="AlphaFoldDB" id="A0A5C8IU82"/>
<dbReference type="EC" id="2.7.13.3" evidence="2"/>
<keyword evidence="4" id="KW-0808">Transferase</keyword>
<dbReference type="SMART" id="SM00387">
    <property type="entry name" value="HATPase_c"/>
    <property type="match status" value="1"/>
</dbReference>
<accession>A0A5C8IU82</accession>
<evidence type="ECO:0000256" key="7">
    <source>
        <dbReference type="PROSITE-ProRule" id="PRU00339"/>
    </source>
</evidence>
<keyword evidence="9" id="KW-0732">Signal</keyword>
<dbReference type="PRINTS" id="PR00344">
    <property type="entry name" value="BCTRLSENSOR"/>
</dbReference>
<dbReference type="Gene3D" id="1.10.287.130">
    <property type="match status" value="1"/>
</dbReference>
<dbReference type="SMART" id="SM00388">
    <property type="entry name" value="HisKA"/>
    <property type="match status" value="1"/>
</dbReference>
<keyword evidence="8" id="KW-0472">Membrane</keyword>
<evidence type="ECO:0000256" key="8">
    <source>
        <dbReference type="SAM" id="Phobius"/>
    </source>
</evidence>
<feature type="signal peptide" evidence="9">
    <location>
        <begin position="1"/>
        <end position="19"/>
    </location>
</feature>
<feature type="chain" id="PRO_5022668291" description="histidine kinase" evidence="9">
    <location>
        <begin position="20"/>
        <end position="673"/>
    </location>
</feature>
<feature type="transmembrane region" description="Helical" evidence="8">
    <location>
        <begin position="355"/>
        <end position="374"/>
    </location>
</feature>
<dbReference type="Proteomes" id="UP000321926">
    <property type="component" value="Unassembled WGS sequence"/>
</dbReference>
<dbReference type="PANTHER" id="PTHR43711">
    <property type="entry name" value="TWO-COMPONENT HISTIDINE KINASE"/>
    <property type="match status" value="1"/>
</dbReference>
<dbReference type="SUPFAM" id="SSF55874">
    <property type="entry name" value="ATPase domain of HSP90 chaperone/DNA topoisomerase II/histidine kinase"/>
    <property type="match status" value="1"/>
</dbReference>
<sequence>MRKLLFFLLLLPLSVFGQASLTDSLFTQLSEAKSDSHKVELHYQLGRHYFLSDVKKGFYHAKSARVISSRIGYKAGEAKSLNLLGYAQVILGEYDKALSYYFRSLKIAQETEADDAIIVAYNSIGSVYFRINDNQRALNYYEQSLELALKADDKLGISKVYNNLGNVYESQKDFDLALNYFKQAASLQKEFNHTSSLAISLYNIGNLHLNLEEPKDGLPYLFESLELNQEVGNKMIMVGTLKSISNIYLVSGDKSEALTYALRSYDMAQETGSNKKIADASWLLQDVYAAMGKHALAHQFLKVYVEQQQLLNIENQQKVSQELSVRFETEKKELENQKLKAENALQATILGKQRLFEIFGGVIILFMLGTLIVLDVNRRRIKDRNEKLKRINNHVHAKNLEISSQRSEISSQALALQEKNQELEQNSYFKNKLFSIISHDLRNPFHSIKGMLQVIQRRGISEQDLQYTFKILYRDVELVQNMLNNLLLWSKAQLDGSSVVSTPLSLHSLVSENMALLTSQANEKGVQLLNLVQQEAFVLADQDRLHFVVRNLLSNAIKFSYPGGEVIVTTEIAGTEVSLSIKDNGKGISEKNLVKLFSNNRFTTPGTAKEKGTGLGLMFCKDFVESMRGTLQVTSKETRGSVFIITLSKADIAQAFVANPADHCNTDSELQPV</sequence>
<organism evidence="11 12">
    <name type="scientific">Pontibacter qinzhouensis</name>
    <dbReference type="NCBI Taxonomy" id="2603253"/>
    <lineage>
        <taxon>Bacteria</taxon>
        <taxon>Pseudomonadati</taxon>
        <taxon>Bacteroidota</taxon>
        <taxon>Cytophagia</taxon>
        <taxon>Cytophagales</taxon>
        <taxon>Hymenobacteraceae</taxon>
        <taxon>Pontibacter</taxon>
    </lineage>
</organism>
<keyword evidence="8" id="KW-1133">Transmembrane helix</keyword>
<feature type="repeat" description="TPR" evidence="7">
    <location>
        <begin position="158"/>
        <end position="191"/>
    </location>
</feature>
<evidence type="ECO:0000256" key="5">
    <source>
        <dbReference type="ARBA" id="ARBA00022777"/>
    </source>
</evidence>
<evidence type="ECO:0000256" key="3">
    <source>
        <dbReference type="ARBA" id="ARBA00022553"/>
    </source>
</evidence>
<protein>
    <recommendedName>
        <fullName evidence="2">histidine kinase</fullName>
        <ecNumber evidence="2">2.7.13.3</ecNumber>
    </recommendedName>
</protein>
<feature type="repeat" description="TPR" evidence="7">
    <location>
        <begin position="78"/>
        <end position="111"/>
    </location>
</feature>
<dbReference type="Pfam" id="PF00512">
    <property type="entry name" value="HisKA"/>
    <property type="match status" value="1"/>
</dbReference>
<dbReference type="InterPro" id="IPR005467">
    <property type="entry name" value="His_kinase_dom"/>
</dbReference>
<evidence type="ECO:0000313" key="12">
    <source>
        <dbReference type="Proteomes" id="UP000321926"/>
    </source>
</evidence>
<dbReference type="CDD" id="cd00082">
    <property type="entry name" value="HisKA"/>
    <property type="match status" value="1"/>
</dbReference>
<keyword evidence="7" id="KW-0802">TPR repeat</keyword>
<dbReference type="InterPro" id="IPR019734">
    <property type="entry name" value="TPR_rpt"/>
</dbReference>
<dbReference type="Pfam" id="PF02518">
    <property type="entry name" value="HATPase_c"/>
    <property type="match status" value="1"/>
</dbReference>
<comment type="catalytic activity">
    <reaction evidence="1">
        <text>ATP + protein L-histidine = ADP + protein N-phospho-L-histidine.</text>
        <dbReference type="EC" id="2.7.13.3"/>
    </reaction>
</comment>
<dbReference type="SUPFAM" id="SSF47384">
    <property type="entry name" value="Homodimeric domain of signal transducing histidine kinase"/>
    <property type="match status" value="1"/>
</dbReference>
<keyword evidence="5 11" id="KW-0418">Kinase</keyword>
<dbReference type="InterPro" id="IPR036890">
    <property type="entry name" value="HATPase_C_sf"/>
</dbReference>
<evidence type="ECO:0000256" key="9">
    <source>
        <dbReference type="SAM" id="SignalP"/>
    </source>
</evidence>
<keyword evidence="3" id="KW-0597">Phosphoprotein</keyword>
<dbReference type="Pfam" id="PF13424">
    <property type="entry name" value="TPR_12"/>
    <property type="match status" value="1"/>
</dbReference>
<feature type="domain" description="Histidine kinase" evidence="10">
    <location>
        <begin position="436"/>
        <end position="651"/>
    </location>
</feature>
<dbReference type="PROSITE" id="PS50109">
    <property type="entry name" value="HIS_KIN"/>
    <property type="match status" value="1"/>
</dbReference>
<dbReference type="InterPro" id="IPR050736">
    <property type="entry name" value="Sensor_HK_Regulatory"/>
</dbReference>
<keyword evidence="8" id="KW-0812">Transmembrane</keyword>
<dbReference type="Gene3D" id="1.25.40.10">
    <property type="entry name" value="Tetratricopeptide repeat domain"/>
    <property type="match status" value="1"/>
</dbReference>
<dbReference type="CDD" id="cd00075">
    <property type="entry name" value="HATPase"/>
    <property type="match status" value="1"/>
</dbReference>
<dbReference type="RefSeq" id="WP_147924015.1">
    <property type="nucleotide sequence ID" value="NZ_VRTY01000141.1"/>
</dbReference>
<dbReference type="InterPro" id="IPR036097">
    <property type="entry name" value="HisK_dim/P_sf"/>
</dbReference>
<gene>
    <name evidence="11" type="ORF">FVR03_22405</name>
</gene>
<name>A0A5C8IU82_9BACT</name>
<dbReference type="PROSITE" id="PS50005">
    <property type="entry name" value="TPR"/>
    <property type="match status" value="3"/>
</dbReference>
<dbReference type="InterPro" id="IPR004358">
    <property type="entry name" value="Sig_transdc_His_kin-like_C"/>
</dbReference>
<evidence type="ECO:0000256" key="1">
    <source>
        <dbReference type="ARBA" id="ARBA00000085"/>
    </source>
</evidence>
<evidence type="ECO:0000259" key="10">
    <source>
        <dbReference type="PROSITE" id="PS50109"/>
    </source>
</evidence>
<feature type="repeat" description="TPR" evidence="7">
    <location>
        <begin position="118"/>
        <end position="151"/>
    </location>
</feature>
<evidence type="ECO:0000256" key="2">
    <source>
        <dbReference type="ARBA" id="ARBA00012438"/>
    </source>
</evidence>
<dbReference type="Gene3D" id="3.30.565.10">
    <property type="entry name" value="Histidine kinase-like ATPase, C-terminal domain"/>
    <property type="match status" value="1"/>
</dbReference>
<dbReference type="Pfam" id="PF13181">
    <property type="entry name" value="TPR_8"/>
    <property type="match status" value="1"/>
</dbReference>
<dbReference type="SUPFAM" id="SSF48452">
    <property type="entry name" value="TPR-like"/>
    <property type="match status" value="1"/>
</dbReference>
<dbReference type="PROSITE" id="PS50293">
    <property type="entry name" value="TPR_REGION"/>
    <property type="match status" value="1"/>
</dbReference>